<dbReference type="GO" id="GO:0016020">
    <property type="term" value="C:membrane"/>
    <property type="evidence" value="ECO:0007669"/>
    <property type="project" value="UniProtKB-SubCell"/>
</dbReference>
<keyword evidence="6 10" id="KW-1133">Transmembrane helix</keyword>
<dbReference type="GO" id="GO:0006412">
    <property type="term" value="P:translation"/>
    <property type="evidence" value="ECO:0007669"/>
    <property type="project" value="InterPro"/>
</dbReference>
<evidence type="ECO:0000256" key="10">
    <source>
        <dbReference type="SAM" id="Phobius"/>
    </source>
</evidence>
<reference evidence="13" key="1">
    <citation type="submission" date="2013-08" db="EMBL/GenBank/DDBJ databases">
        <title>Gene expansion shapes genome architecture in the human pathogen Lichtheimia corymbifera: an evolutionary genomics analysis in the ancient terrestrial Mucorales (Mucoromycotina).</title>
        <authorList>
            <person name="Schwartze V.U."/>
            <person name="Winter S."/>
            <person name="Shelest E."/>
            <person name="Marcet-Houben M."/>
            <person name="Horn F."/>
            <person name="Wehner S."/>
            <person name="Hoffmann K."/>
            <person name="Riege K."/>
            <person name="Sammeth M."/>
            <person name="Nowrousian M."/>
            <person name="Valiante V."/>
            <person name="Linde J."/>
            <person name="Jacobsen I.D."/>
            <person name="Marz M."/>
            <person name="Brakhage A.A."/>
            <person name="Gabaldon T."/>
            <person name="Bocker S."/>
            <person name="Voigt K."/>
        </authorList>
    </citation>
    <scope>NUCLEOTIDE SEQUENCE [LARGE SCALE GENOMIC DNA]</scope>
    <source>
        <strain evidence="13">FSU 9682</strain>
    </source>
</reference>
<dbReference type="GO" id="GO:0008324">
    <property type="term" value="F:monoatomic cation transmembrane transporter activity"/>
    <property type="evidence" value="ECO:0007669"/>
    <property type="project" value="InterPro"/>
</dbReference>
<dbReference type="GO" id="GO:0003735">
    <property type="term" value="F:structural constituent of ribosome"/>
    <property type="evidence" value="ECO:0007669"/>
    <property type="project" value="InterPro"/>
</dbReference>
<gene>
    <name evidence="13" type="ORF">LCOR_00703.1</name>
</gene>
<evidence type="ECO:0000256" key="7">
    <source>
        <dbReference type="ARBA" id="ARBA00023136"/>
    </source>
</evidence>
<evidence type="ECO:0000256" key="5">
    <source>
        <dbReference type="ARBA" id="ARBA00022980"/>
    </source>
</evidence>
<dbReference type="InterPro" id="IPR036837">
    <property type="entry name" value="Cation_efflux_CTD_sf"/>
</dbReference>
<feature type="domain" description="Cation efflux protein transmembrane" evidence="11">
    <location>
        <begin position="122"/>
        <end position="306"/>
    </location>
</feature>
<evidence type="ECO:0000313" key="14">
    <source>
        <dbReference type="Proteomes" id="UP000027586"/>
    </source>
</evidence>
<dbReference type="VEuPathDB" id="FungiDB:LCOR_00703.1"/>
<feature type="transmembrane region" description="Helical" evidence="10">
    <location>
        <begin position="143"/>
        <end position="164"/>
    </location>
</feature>
<dbReference type="Gene3D" id="1.20.1510.10">
    <property type="entry name" value="Cation efflux protein transmembrane domain"/>
    <property type="match status" value="1"/>
</dbReference>
<dbReference type="PROSITE" id="PS00580">
    <property type="entry name" value="RIBOSOMAL_L32E"/>
    <property type="match status" value="1"/>
</dbReference>
<dbReference type="AlphaFoldDB" id="A0A068RIZ2"/>
<evidence type="ECO:0000259" key="11">
    <source>
        <dbReference type="Pfam" id="PF01545"/>
    </source>
</evidence>
<dbReference type="SUPFAM" id="SSF161111">
    <property type="entry name" value="Cation efflux protein transmembrane domain-like"/>
    <property type="match status" value="1"/>
</dbReference>
<dbReference type="FunFam" id="1.20.1510.10:FF:000005">
    <property type="entry name" value="Putative Cation diffusion facilitator 1"/>
    <property type="match status" value="1"/>
</dbReference>
<evidence type="ECO:0000256" key="3">
    <source>
        <dbReference type="ARBA" id="ARBA00022448"/>
    </source>
</evidence>
<comment type="similarity">
    <text evidence="2">Belongs to the eukaryotic ribosomal protein eL32 family.</text>
</comment>
<feature type="transmembrane region" description="Helical" evidence="10">
    <location>
        <begin position="185"/>
        <end position="203"/>
    </location>
</feature>
<sequence length="540" mass="59891">MTTTSTQTIELSPITTRQSSIAPLNPGYSLQHRHPPGRDVADASLEHGFDRPTDPLSLYNSKKTEEDLKQMKSRGTSKKVQKFYREQNDLIDNMLSPLNPIDEEDEQRQMLKVKIAVYGSGMANVVLFALQLVAAISSGSLSIFATMADSFMDLLSSIVLMWAARQVSRPNPIKYPAGKERMETAAIMVFSCLMSCVAIFLIIESAQKLAEGDVESPDLSTLSIALVATALGVKFLLFIYCSTLSQYSSAKVFAQDHRNDILVNGLGLTTGILGSRLAGWVDPTGSIIIALIILRSWTSTLIDHTKLIVGKTADNEFLKRATYIALTHPGVHQVDTCRAYYAGNNLFVEVDIVLPPDTMLRESHDIGESLQIKLESIPTVARAFVHVDYETLILASFITPSPSSIHQGTMVTPVVKHKIIKKRTAPFKRHQSDRFARVGESWRKPKGIDNAMRRRFKGQAAMPKIGYGSAKKTRHMLPNGFRKFTVSNVKQLDLLLMHNRSYAAEIAHNVCAKKRVEIIERAAQLNVKVINAGARLRSQE</sequence>
<dbReference type="SUPFAM" id="SSF160240">
    <property type="entry name" value="Cation efflux protein cytoplasmic domain-like"/>
    <property type="match status" value="1"/>
</dbReference>
<dbReference type="Gene3D" id="3.30.70.1350">
    <property type="entry name" value="Cation efflux protein, cytoplasmic domain"/>
    <property type="match status" value="1"/>
</dbReference>
<comment type="caution">
    <text evidence="13">The sequence shown here is derived from an EMBL/GenBank/DDBJ whole genome shotgun (WGS) entry which is preliminary data.</text>
</comment>
<keyword evidence="3" id="KW-0813">Transport</keyword>
<dbReference type="Pfam" id="PF16916">
    <property type="entry name" value="ZT_dimer"/>
    <property type="match status" value="1"/>
</dbReference>
<evidence type="ECO:0000313" key="13">
    <source>
        <dbReference type="EMBL" id="CDH48936.1"/>
    </source>
</evidence>
<dbReference type="GO" id="GO:1990904">
    <property type="term" value="C:ribonucleoprotein complex"/>
    <property type="evidence" value="ECO:0007669"/>
    <property type="project" value="UniProtKB-KW"/>
</dbReference>
<dbReference type="InterPro" id="IPR058533">
    <property type="entry name" value="Cation_efflux_TM"/>
</dbReference>
<dbReference type="STRING" id="1263082.A0A068RIZ2"/>
<dbReference type="GO" id="GO:0098771">
    <property type="term" value="P:inorganic ion homeostasis"/>
    <property type="evidence" value="ECO:0007669"/>
    <property type="project" value="UniProtKB-ARBA"/>
</dbReference>
<dbReference type="CDD" id="cd00513">
    <property type="entry name" value="Ribosomal_L32_L32e"/>
    <property type="match status" value="1"/>
</dbReference>
<dbReference type="Proteomes" id="UP000027586">
    <property type="component" value="Unassembled WGS sequence"/>
</dbReference>
<dbReference type="InterPro" id="IPR050291">
    <property type="entry name" value="CDF_Transporter"/>
</dbReference>
<dbReference type="SUPFAM" id="SSF52042">
    <property type="entry name" value="Ribosomal protein L32e"/>
    <property type="match status" value="1"/>
</dbReference>
<dbReference type="Pfam" id="PF01545">
    <property type="entry name" value="Cation_efflux"/>
    <property type="match status" value="1"/>
</dbReference>
<feature type="region of interest" description="Disordered" evidence="9">
    <location>
        <begin position="19"/>
        <end position="59"/>
    </location>
</feature>
<evidence type="ECO:0000259" key="12">
    <source>
        <dbReference type="Pfam" id="PF16916"/>
    </source>
</evidence>
<comment type="subcellular location">
    <subcellularLocation>
        <location evidence="1">Membrane</location>
        <topology evidence="1">Multi-pass membrane protein</topology>
    </subcellularLocation>
</comment>
<dbReference type="PANTHER" id="PTHR43840:SF13">
    <property type="entry name" value="CATION EFFLUX PROTEIN CYTOPLASMIC DOMAIN-CONTAINING PROTEIN"/>
    <property type="match status" value="1"/>
</dbReference>
<dbReference type="InterPro" id="IPR002524">
    <property type="entry name" value="Cation_efflux"/>
</dbReference>
<dbReference type="Pfam" id="PF01655">
    <property type="entry name" value="Ribosomal_L32e"/>
    <property type="match status" value="1"/>
</dbReference>
<evidence type="ECO:0000256" key="9">
    <source>
        <dbReference type="SAM" id="MobiDB-lite"/>
    </source>
</evidence>
<dbReference type="GO" id="GO:0005840">
    <property type="term" value="C:ribosome"/>
    <property type="evidence" value="ECO:0007669"/>
    <property type="project" value="UniProtKB-KW"/>
</dbReference>
<dbReference type="PANTHER" id="PTHR43840">
    <property type="entry name" value="MITOCHONDRIAL METAL TRANSPORTER 1-RELATED"/>
    <property type="match status" value="1"/>
</dbReference>
<evidence type="ECO:0000256" key="6">
    <source>
        <dbReference type="ARBA" id="ARBA00022989"/>
    </source>
</evidence>
<organism evidence="13 14">
    <name type="scientific">Lichtheimia corymbifera JMRC:FSU:9682</name>
    <dbReference type="NCBI Taxonomy" id="1263082"/>
    <lineage>
        <taxon>Eukaryota</taxon>
        <taxon>Fungi</taxon>
        <taxon>Fungi incertae sedis</taxon>
        <taxon>Mucoromycota</taxon>
        <taxon>Mucoromycotina</taxon>
        <taxon>Mucoromycetes</taxon>
        <taxon>Mucorales</taxon>
        <taxon>Lichtheimiaceae</taxon>
        <taxon>Lichtheimia</taxon>
    </lineage>
</organism>
<name>A0A068RIZ2_9FUNG</name>
<dbReference type="GO" id="GO:0030003">
    <property type="term" value="P:intracellular monoatomic cation homeostasis"/>
    <property type="evidence" value="ECO:0007669"/>
    <property type="project" value="UniProtKB-ARBA"/>
</dbReference>
<keyword evidence="4 10" id="KW-0812">Transmembrane</keyword>
<proteinExistence type="inferred from homology"/>
<evidence type="ECO:0000256" key="4">
    <source>
        <dbReference type="ARBA" id="ARBA00022692"/>
    </source>
</evidence>
<evidence type="ECO:0000256" key="2">
    <source>
        <dbReference type="ARBA" id="ARBA00008431"/>
    </source>
</evidence>
<dbReference type="InterPro" id="IPR036351">
    <property type="entry name" value="Ribosomal_eL32_sf"/>
</dbReference>
<dbReference type="EMBL" id="CBTN010000002">
    <property type="protein sequence ID" value="CDH48936.1"/>
    <property type="molecule type" value="Genomic_DNA"/>
</dbReference>
<feature type="transmembrane region" description="Helical" evidence="10">
    <location>
        <begin position="115"/>
        <end position="137"/>
    </location>
</feature>
<feature type="transmembrane region" description="Helical" evidence="10">
    <location>
        <begin position="223"/>
        <end position="241"/>
    </location>
</feature>
<dbReference type="InterPro" id="IPR027469">
    <property type="entry name" value="Cation_efflux_TMD_sf"/>
</dbReference>
<keyword evidence="14" id="KW-1185">Reference proteome</keyword>
<feature type="domain" description="Cation efflux protein cytoplasmic" evidence="12">
    <location>
        <begin position="314"/>
        <end position="388"/>
    </location>
</feature>
<dbReference type="InterPro" id="IPR001515">
    <property type="entry name" value="Ribosomal_eL32"/>
</dbReference>
<dbReference type="OrthoDB" id="78296at2759"/>
<keyword evidence="8" id="KW-0687">Ribonucleoprotein</keyword>
<protein>
    <submittedName>
        <fullName evidence="13">Cation efflux pump</fullName>
    </submittedName>
</protein>
<feature type="compositionally biased region" description="Basic and acidic residues" evidence="9">
    <location>
        <begin position="36"/>
        <end position="53"/>
    </location>
</feature>
<keyword evidence="5" id="KW-0689">Ribosomal protein</keyword>
<evidence type="ECO:0000256" key="8">
    <source>
        <dbReference type="ARBA" id="ARBA00023274"/>
    </source>
</evidence>
<keyword evidence="7 10" id="KW-0472">Membrane</keyword>
<dbReference type="InterPro" id="IPR027470">
    <property type="entry name" value="Cation_efflux_CTD"/>
</dbReference>
<evidence type="ECO:0000256" key="1">
    <source>
        <dbReference type="ARBA" id="ARBA00004141"/>
    </source>
</evidence>
<accession>A0A068RIZ2</accession>
<dbReference type="NCBIfam" id="TIGR01297">
    <property type="entry name" value="CDF"/>
    <property type="match status" value="1"/>
</dbReference>
<dbReference type="InterPro" id="IPR018263">
    <property type="entry name" value="Ribosomal_eL32_CS"/>
</dbReference>
<dbReference type="SMART" id="SM01393">
    <property type="entry name" value="Ribosomal_L32e"/>
    <property type="match status" value="1"/>
</dbReference>